<organism evidence="1">
    <name type="scientific">Rhizophora mucronata</name>
    <name type="common">Asiatic mangrove</name>
    <dbReference type="NCBI Taxonomy" id="61149"/>
    <lineage>
        <taxon>Eukaryota</taxon>
        <taxon>Viridiplantae</taxon>
        <taxon>Streptophyta</taxon>
        <taxon>Embryophyta</taxon>
        <taxon>Tracheophyta</taxon>
        <taxon>Spermatophyta</taxon>
        <taxon>Magnoliopsida</taxon>
        <taxon>eudicotyledons</taxon>
        <taxon>Gunneridae</taxon>
        <taxon>Pentapetalae</taxon>
        <taxon>rosids</taxon>
        <taxon>fabids</taxon>
        <taxon>Malpighiales</taxon>
        <taxon>Rhizophoraceae</taxon>
        <taxon>Rhizophora</taxon>
    </lineage>
</organism>
<accession>A0A2P2QE18</accession>
<dbReference type="EMBL" id="GGEC01084735">
    <property type="protein sequence ID" value="MBX65219.1"/>
    <property type="molecule type" value="Transcribed_RNA"/>
</dbReference>
<sequence>MFTKAKLLT</sequence>
<name>A0A2P2QE18_RHIMU</name>
<evidence type="ECO:0000313" key="1">
    <source>
        <dbReference type="EMBL" id="MBX65219.1"/>
    </source>
</evidence>
<reference evidence="1" key="1">
    <citation type="submission" date="2018-02" db="EMBL/GenBank/DDBJ databases">
        <title>Rhizophora mucronata_Transcriptome.</title>
        <authorList>
            <person name="Meera S.P."/>
            <person name="Sreeshan A."/>
            <person name="Augustine A."/>
        </authorList>
    </citation>
    <scope>NUCLEOTIDE SEQUENCE</scope>
    <source>
        <tissue evidence="1">Leaf</tissue>
    </source>
</reference>
<proteinExistence type="predicted"/>
<protein>
    <submittedName>
        <fullName evidence="1">Uncharacterized protein</fullName>
    </submittedName>
</protein>